<keyword evidence="4 10" id="KW-0418">Kinase</keyword>
<evidence type="ECO:0000256" key="6">
    <source>
        <dbReference type="SAM" id="Coils"/>
    </source>
</evidence>
<dbReference type="PANTHER" id="PTHR43047">
    <property type="entry name" value="TWO-COMPONENT HISTIDINE PROTEIN KINASE"/>
    <property type="match status" value="1"/>
</dbReference>
<gene>
    <name evidence="10" type="ORF">AKJ09_11345</name>
</gene>
<dbReference type="SMART" id="SM00091">
    <property type="entry name" value="PAS"/>
    <property type="match status" value="2"/>
</dbReference>
<feature type="region of interest" description="Disordered" evidence="7">
    <location>
        <begin position="668"/>
        <end position="719"/>
    </location>
</feature>
<dbReference type="InterPro" id="IPR001789">
    <property type="entry name" value="Sig_transdc_resp-reg_receiver"/>
</dbReference>
<dbReference type="STRING" id="1391654.AKJ09_11345"/>
<dbReference type="SMART" id="SM00388">
    <property type="entry name" value="HisKA"/>
    <property type="match status" value="1"/>
</dbReference>
<dbReference type="InterPro" id="IPR029016">
    <property type="entry name" value="GAF-like_dom_sf"/>
</dbReference>
<evidence type="ECO:0000256" key="4">
    <source>
        <dbReference type="ARBA" id="ARBA00022777"/>
    </source>
</evidence>
<dbReference type="Gene3D" id="1.10.287.130">
    <property type="match status" value="1"/>
</dbReference>
<dbReference type="SUPFAM" id="SSF52172">
    <property type="entry name" value="CheY-like"/>
    <property type="match status" value="1"/>
</dbReference>
<dbReference type="Pfam" id="PF01590">
    <property type="entry name" value="GAF"/>
    <property type="match status" value="1"/>
</dbReference>
<dbReference type="SMART" id="SM00065">
    <property type="entry name" value="GAF"/>
    <property type="match status" value="1"/>
</dbReference>
<sequence>MSGGPVLVVDDDMVSRHVLGQALAGAKLEHVAVGSGAEALAQIDKAHPSIVLLDLVMPQPDGYQILRILRARPETRDLPVVVLTALEADEEIAKAFEAGADDFVRKPFKPVELVARVRGQLRLRAAMDALARRERDAKLVLELAQAMASNLDFRSILFTVVQRIAEVAKVDRVSIVLVREQEQVGYVVAASDDEQLRDLPIDLTKYPEIQEVLTSGEPLVVEDAATHPLMEIVRAGGQGRAAFASLCILPILYEDRPLGVLFLRSRKPGVFGERELAVCQTIASAMAIALRNARVLQSLRDQTQQVTVARFEAERRMRSLQRYADFFDSSADGIVVIDPEGRLLFANPKAREITGYEEHDLRGRRLEEIFSSDEIGRGEQLRTGFLRGVFPKDVDIGIIARGGKPLIVNVSFAGVQREEGAVLCSFRDVTRQREVEAELVKTKDSLRRVIDASMDAIISCDMHGNVLLFNRAAERIYGKPSNKVLGTDVRALYPEGVAKKVMKLIRDGGGRIDGMKLDIVDSNGVTVPVSFSGALIHDGDTPVGSVGIFTDLREKMRMEQQLQQAQEQLLAQERQAIVAELAGAAAHELNQPLTSVLNYATLLRRLLQAGTPASGAAEVIEGEAERMAEIVRKIGKITKYETKSYVGKQKILDLDRASDADVPVASALTSEIAPQARASDEGDSGGDHETTGTRKTEIERRPDGTIVLKPAVGSRGERE</sequence>
<dbReference type="Gene3D" id="3.40.50.2300">
    <property type="match status" value="1"/>
</dbReference>
<evidence type="ECO:0000256" key="2">
    <source>
        <dbReference type="ARBA" id="ARBA00012438"/>
    </source>
</evidence>
<feature type="domain" description="PAS" evidence="9">
    <location>
        <begin position="442"/>
        <end position="495"/>
    </location>
</feature>
<evidence type="ECO:0000259" key="8">
    <source>
        <dbReference type="PROSITE" id="PS50110"/>
    </source>
</evidence>
<proteinExistence type="predicted"/>
<dbReference type="EC" id="2.7.13.3" evidence="2"/>
<dbReference type="InterPro" id="IPR036097">
    <property type="entry name" value="HisK_dim/P_sf"/>
</dbReference>
<dbReference type="CDD" id="cd00130">
    <property type="entry name" value="PAS"/>
    <property type="match status" value="2"/>
</dbReference>
<keyword evidence="5" id="KW-0597">Phosphoprotein</keyword>
<dbReference type="InterPro" id="IPR035965">
    <property type="entry name" value="PAS-like_dom_sf"/>
</dbReference>
<dbReference type="Pfam" id="PF13426">
    <property type="entry name" value="PAS_9"/>
    <property type="match status" value="2"/>
</dbReference>
<dbReference type="CDD" id="cd00082">
    <property type="entry name" value="HisKA"/>
    <property type="match status" value="1"/>
</dbReference>
<feature type="domain" description="Response regulatory" evidence="8">
    <location>
        <begin position="5"/>
        <end position="121"/>
    </location>
</feature>
<dbReference type="PROSITE" id="PS50112">
    <property type="entry name" value="PAS"/>
    <property type="match status" value="2"/>
</dbReference>
<dbReference type="PANTHER" id="PTHR43047:SF64">
    <property type="entry name" value="HISTIDINE KINASE CONTAINING CHEY-HOMOLOGOUS RECEIVER DOMAIN AND PAS DOMAIN-RELATED"/>
    <property type="match status" value="1"/>
</dbReference>
<evidence type="ECO:0000259" key="9">
    <source>
        <dbReference type="PROSITE" id="PS50112"/>
    </source>
</evidence>
<dbReference type="SUPFAM" id="SSF55785">
    <property type="entry name" value="PYP-like sensor domain (PAS domain)"/>
    <property type="match status" value="2"/>
</dbReference>
<keyword evidence="11" id="KW-1185">Reference proteome</keyword>
<evidence type="ECO:0000256" key="3">
    <source>
        <dbReference type="ARBA" id="ARBA00022679"/>
    </source>
</evidence>
<dbReference type="InterPro" id="IPR003018">
    <property type="entry name" value="GAF"/>
</dbReference>
<name>A0A0K1QG88_9BACT</name>
<feature type="coiled-coil region" evidence="6">
    <location>
        <begin position="548"/>
        <end position="582"/>
    </location>
</feature>
<dbReference type="SMART" id="SM00448">
    <property type="entry name" value="REC"/>
    <property type="match status" value="1"/>
</dbReference>
<keyword evidence="6" id="KW-0175">Coiled coil</keyword>
<evidence type="ECO:0000313" key="10">
    <source>
        <dbReference type="EMBL" id="AKV04682.1"/>
    </source>
</evidence>
<dbReference type="Pfam" id="PF00072">
    <property type="entry name" value="Response_reg"/>
    <property type="match status" value="1"/>
</dbReference>
<reference evidence="10 11" key="1">
    <citation type="submission" date="2015-08" db="EMBL/GenBank/DDBJ databases">
        <authorList>
            <person name="Babu N.S."/>
            <person name="Beckwith C.J."/>
            <person name="Beseler K.G."/>
            <person name="Brison A."/>
            <person name="Carone J.V."/>
            <person name="Caskin T.P."/>
            <person name="Diamond M."/>
            <person name="Durham M.E."/>
            <person name="Foxe J.M."/>
            <person name="Go M."/>
            <person name="Henderson B.A."/>
            <person name="Jones I.B."/>
            <person name="McGettigan J.A."/>
            <person name="Micheletti S.J."/>
            <person name="Nasrallah M.E."/>
            <person name="Ortiz D."/>
            <person name="Piller C.R."/>
            <person name="Privatt S.R."/>
            <person name="Schneider S.L."/>
            <person name="Sharp S."/>
            <person name="Smith T.C."/>
            <person name="Stanton J.D."/>
            <person name="Ullery H.E."/>
            <person name="Wilson R.J."/>
            <person name="Serrano M.G."/>
            <person name="Buck G."/>
            <person name="Lee V."/>
            <person name="Wang Y."/>
            <person name="Carvalho R."/>
            <person name="Voegtly L."/>
            <person name="Shi R."/>
            <person name="Duckworth R."/>
            <person name="Johnson A."/>
            <person name="Loviza R."/>
            <person name="Walstead R."/>
            <person name="Shah Z."/>
            <person name="Kiflezghi M."/>
            <person name="Wade K."/>
            <person name="Ball S.L."/>
            <person name="Bradley K.W."/>
            <person name="Asai D.J."/>
            <person name="Bowman C.A."/>
            <person name="Russell D.A."/>
            <person name="Pope W.H."/>
            <person name="Jacobs-Sera D."/>
            <person name="Hendrix R.W."/>
            <person name="Hatfull G.F."/>
        </authorList>
    </citation>
    <scope>NUCLEOTIDE SEQUENCE [LARGE SCALE GENOMIC DNA]</scope>
    <source>
        <strain evidence="10 11">DSM 27648</strain>
    </source>
</reference>
<keyword evidence="3" id="KW-0808">Transferase</keyword>
<dbReference type="InterPro" id="IPR011006">
    <property type="entry name" value="CheY-like_superfamily"/>
</dbReference>
<dbReference type="SUPFAM" id="SSF55781">
    <property type="entry name" value="GAF domain-like"/>
    <property type="match status" value="1"/>
</dbReference>
<dbReference type="GO" id="GO:0000155">
    <property type="term" value="F:phosphorelay sensor kinase activity"/>
    <property type="evidence" value="ECO:0007669"/>
    <property type="project" value="InterPro"/>
</dbReference>
<evidence type="ECO:0000313" key="11">
    <source>
        <dbReference type="Proteomes" id="UP000064967"/>
    </source>
</evidence>
<feature type="domain" description="PAS" evidence="9">
    <location>
        <begin position="319"/>
        <end position="374"/>
    </location>
</feature>
<dbReference type="InterPro" id="IPR003661">
    <property type="entry name" value="HisK_dim/P_dom"/>
</dbReference>
<dbReference type="EMBL" id="CP012333">
    <property type="protein sequence ID" value="AKV04682.1"/>
    <property type="molecule type" value="Genomic_DNA"/>
</dbReference>
<organism evidence="10 11">
    <name type="scientific">Labilithrix luteola</name>
    <dbReference type="NCBI Taxonomy" id="1391654"/>
    <lineage>
        <taxon>Bacteria</taxon>
        <taxon>Pseudomonadati</taxon>
        <taxon>Myxococcota</taxon>
        <taxon>Polyangia</taxon>
        <taxon>Polyangiales</taxon>
        <taxon>Labilitrichaceae</taxon>
        <taxon>Labilithrix</taxon>
    </lineage>
</organism>
<evidence type="ECO:0000256" key="5">
    <source>
        <dbReference type="PROSITE-ProRule" id="PRU00169"/>
    </source>
</evidence>
<feature type="compositionally biased region" description="Basic and acidic residues" evidence="7">
    <location>
        <begin position="685"/>
        <end position="703"/>
    </location>
</feature>
<dbReference type="Gene3D" id="3.30.450.20">
    <property type="entry name" value="PAS domain"/>
    <property type="match status" value="2"/>
</dbReference>
<dbReference type="PROSITE" id="PS50110">
    <property type="entry name" value="RESPONSE_REGULATORY"/>
    <property type="match status" value="1"/>
</dbReference>
<dbReference type="NCBIfam" id="TIGR00229">
    <property type="entry name" value="sensory_box"/>
    <property type="match status" value="2"/>
</dbReference>
<dbReference type="Gene3D" id="3.30.450.40">
    <property type="match status" value="1"/>
</dbReference>
<evidence type="ECO:0000256" key="7">
    <source>
        <dbReference type="SAM" id="MobiDB-lite"/>
    </source>
</evidence>
<dbReference type="SUPFAM" id="SSF47384">
    <property type="entry name" value="Homodimeric domain of signal transducing histidine kinase"/>
    <property type="match status" value="1"/>
</dbReference>
<comment type="catalytic activity">
    <reaction evidence="1">
        <text>ATP + protein L-histidine = ADP + protein N-phospho-L-histidine.</text>
        <dbReference type="EC" id="2.7.13.3"/>
    </reaction>
</comment>
<evidence type="ECO:0000256" key="1">
    <source>
        <dbReference type="ARBA" id="ARBA00000085"/>
    </source>
</evidence>
<dbReference type="AlphaFoldDB" id="A0A0K1QG88"/>
<dbReference type="InterPro" id="IPR000014">
    <property type="entry name" value="PAS"/>
</dbReference>
<accession>A0A0K1QG88</accession>
<protein>
    <recommendedName>
        <fullName evidence="2">histidine kinase</fullName>
        <ecNumber evidence="2">2.7.13.3</ecNumber>
    </recommendedName>
</protein>
<dbReference type="KEGG" id="llu:AKJ09_11345"/>
<feature type="modified residue" description="4-aspartylphosphate" evidence="5">
    <location>
        <position position="54"/>
    </location>
</feature>
<dbReference type="Proteomes" id="UP000064967">
    <property type="component" value="Chromosome"/>
</dbReference>
<dbReference type="Pfam" id="PF00512">
    <property type="entry name" value="HisKA"/>
    <property type="match status" value="1"/>
</dbReference>